<dbReference type="Proteomes" id="UP000073492">
    <property type="component" value="Unassembled WGS sequence"/>
</dbReference>
<accession>A0A139I531</accession>
<evidence type="ECO:0000256" key="2">
    <source>
        <dbReference type="SAM" id="SignalP"/>
    </source>
</evidence>
<keyword evidence="2" id="KW-0732">Signal</keyword>
<protein>
    <submittedName>
        <fullName evidence="3">Uncharacterized protein</fullName>
    </submittedName>
</protein>
<proteinExistence type="predicted"/>
<reference evidence="3 4" key="1">
    <citation type="submission" date="2015-07" db="EMBL/GenBank/DDBJ databases">
        <title>Comparative genomics of the Sigatoka disease complex on banana suggests a link between parallel evolutionary changes in Pseudocercospora fijiensis and Pseudocercospora eumusae and increased virulence on the banana host.</title>
        <authorList>
            <person name="Chang T.-C."/>
            <person name="Salvucci A."/>
            <person name="Crous P.W."/>
            <person name="Stergiopoulos I."/>
        </authorList>
    </citation>
    <scope>NUCLEOTIDE SEQUENCE [LARGE SCALE GENOMIC DNA]</scope>
    <source>
        <strain evidence="3 4">CBS 116634</strain>
    </source>
</reference>
<sequence>MRFTAPLSALGLALVSLAQHASAIPTATTAPTAESDSDTSSWITATKLESAKSMTTARSSSAMAPGVSTRTTTITPGPTTLTVTADPSTQSFSSASFTPQSNGTTLTTVISSVISTMTVTATPSTSNSDPVAAMLIGAGVDPNLLNGNATVPPELMPGYVPPGPKIHACSKFDFVYNAYKVAGKGWDPEFIKDELAKCGGLSSYQLRTGCEIKAPGDWDWEVNLHVLVQWEDRCPNAAIKRAAKQGGGPPDAEFSEYCLDFGDTHEGHAENHCGKGD</sequence>
<feature type="chain" id="PRO_5007297152" evidence="2">
    <location>
        <begin position="24"/>
        <end position="277"/>
    </location>
</feature>
<dbReference type="OrthoDB" id="3649384at2759"/>
<organism evidence="3 4">
    <name type="scientific">Pseudocercospora musae</name>
    <dbReference type="NCBI Taxonomy" id="113226"/>
    <lineage>
        <taxon>Eukaryota</taxon>
        <taxon>Fungi</taxon>
        <taxon>Dikarya</taxon>
        <taxon>Ascomycota</taxon>
        <taxon>Pezizomycotina</taxon>
        <taxon>Dothideomycetes</taxon>
        <taxon>Dothideomycetidae</taxon>
        <taxon>Mycosphaerellales</taxon>
        <taxon>Mycosphaerellaceae</taxon>
        <taxon>Pseudocercospora</taxon>
    </lineage>
</organism>
<gene>
    <name evidence="3" type="ORF">AC579_6151</name>
</gene>
<evidence type="ECO:0000313" key="4">
    <source>
        <dbReference type="Proteomes" id="UP000073492"/>
    </source>
</evidence>
<dbReference type="EMBL" id="LFZO01000308">
    <property type="protein sequence ID" value="KXT09776.1"/>
    <property type="molecule type" value="Genomic_DNA"/>
</dbReference>
<comment type="caution">
    <text evidence="3">The sequence shown here is derived from an EMBL/GenBank/DDBJ whole genome shotgun (WGS) entry which is preliminary data.</text>
</comment>
<evidence type="ECO:0000313" key="3">
    <source>
        <dbReference type="EMBL" id="KXT09776.1"/>
    </source>
</evidence>
<dbReference type="AlphaFoldDB" id="A0A139I531"/>
<keyword evidence="4" id="KW-1185">Reference proteome</keyword>
<feature type="region of interest" description="Disordered" evidence="1">
    <location>
        <begin position="54"/>
        <end position="78"/>
    </location>
</feature>
<feature type="signal peptide" evidence="2">
    <location>
        <begin position="1"/>
        <end position="23"/>
    </location>
</feature>
<evidence type="ECO:0000256" key="1">
    <source>
        <dbReference type="SAM" id="MobiDB-lite"/>
    </source>
</evidence>
<name>A0A139I531_9PEZI</name>